<feature type="signal peptide" evidence="1">
    <location>
        <begin position="1"/>
        <end position="15"/>
    </location>
</feature>
<dbReference type="SUPFAM" id="SSF52058">
    <property type="entry name" value="L domain-like"/>
    <property type="match status" value="1"/>
</dbReference>
<organism evidence="2 3">
    <name type="scientific">Chironomus riparius</name>
    <dbReference type="NCBI Taxonomy" id="315576"/>
    <lineage>
        <taxon>Eukaryota</taxon>
        <taxon>Metazoa</taxon>
        <taxon>Ecdysozoa</taxon>
        <taxon>Arthropoda</taxon>
        <taxon>Hexapoda</taxon>
        <taxon>Insecta</taxon>
        <taxon>Pterygota</taxon>
        <taxon>Neoptera</taxon>
        <taxon>Endopterygota</taxon>
        <taxon>Diptera</taxon>
        <taxon>Nematocera</taxon>
        <taxon>Chironomoidea</taxon>
        <taxon>Chironomidae</taxon>
        <taxon>Chironominae</taxon>
        <taxon>Chironomus</taxon>
    </lineage>
</organism>
<dbReference type="Pfam" id="PF13855">
    <property type="entry name" value="LRR_8"/>
    <property type="match status" value="1"/>
</dbReference>
<feature type="chain" id="PRO_5040284159" evidence="1">
    <location>
        <begin position="16"/>
        <end position="236"/>
    </location>
</feature>
<dbReference type="OrthoDB" id="676979at2759"/>
<dbReference type="InterPro" id="IPR032675">
    <property type="entry name" value="LRR_dom_sf"/>
</dbReference>
<evidence type="ECO:0000313" key="3">
    <source>
        <dbReference type="Proteomes" id="UP001153620"/>
    </source>
</evidence>
<reference evidence="2" key="2">
    <citation type="submission" date="2022-10" db="EMBL/GenBank/DDBJ databases">
        <authorList>
            <consortium name="ENA_rothamsted_submissions"/>
            <consortium name="culmorum"/>
            <person name="King R."/>
        </authorList>
    </citation>
    <scope>NUCLEOTIDE SEQUENCE</scope>
</reference>
<name>A0A9N9S1K9_9DIPT</name>
<accession>A0A9N9S1K9</accession>
<gene>
    <name evidence="2" type="ORF">CHIRRI_LOCUS10038</name>
</gene>
<sequence length="236" mass="27684">MKFIIILFLVAFSSAVEFNCKFKDDYTCEVISGRIINKADSYVTGVQGDHKEGKSNKNVGVFDGRKVSIKYFPRNLNTYFPNIHQIFIERKLREITKEDLQDFPMLVYLYLSFNDIQIIEKDLFIYNPELRLVFLNENRIKYVDPNVFKNLPKLIYLGFEDNDCHSGIVEQGRSNVVGLIKKISDQCSNPIISNELELEMKIIKQNLEVIGIKKELIEMNFKYELCKPYIKDYVDY</sequence>
<keyword evidence="1" id="KW-0732">Signal</keyword>
<reference evidence="2" key="1">
    <citation type="submission" date="2022-01" db="EMBL/GenBank/DDBJ databases">
        <authorList>
            <person name="King R."/>
        </authorList>
    </citation>
    <scope>NUCLEOTIDE SEQUENCE</scope>
</reference>
<dbReference type="AlphaFoldDB" id="A0A9N9S1K9"/>
<dbReference type="Gene3D" id="3.80.10.10">
    <property type="entry name" value="Ribonuclease Inhibitor"/>
    <property type="match status" value="1"/>
</dbReference>
<keyword evidence="3" id="KW-1185">Reference proteome</keyword>
<evidence type="ECO:0000313" key="2">
    <source>
        <dbReference type="EMBL" id="CAG9807189.1"/>
    </source>
</evidence>
<proteinExistence type="predicted"/>
<dbReference type="EMBL" id="OU895879">
    <property type="protein sequence ID" value="CAG9807189.1"/>
    <property type="molecule type" value="Genomic_DNA"/>
</dbReference>
<evidence type="ECO:0000256" key="1">
    <source>
        <dbReference type="SAM" id="SignalP"/>
    </source>
</evidence>
<dbReference type="InterPro" id="IPR001611">
    <property type="entry name" value="Leu-rich_rpt"/>
</dbReference>
<protein>
    <submittedName>
        <fullName evidence="2">Uncharacterized protein</fullName>
    </submittedName>
</protein>
<dbReference type="Proteomes" id="UP001153620">
    <property type="component" value="Chromosome 3"/>
</dbReference>